<accession>A0ACC1HAM0</accession>
<organism evidence="1 2">
    <name type="scientific">Spiromyces aspiralis</name>
    <dbReference type="NCBI Taxonomy" id="68401"/>
    <lineage>
        <taxon>Eukaryota</taxon>
        <taxon>Fungi</taxon>
        <taxon>Fungi incertae sedis</taxon>
        <taxon>Zoopagomycota</taxon>
        <taxon>Kickxellomycotina</taxon>
        <taxon>Kickxellomycetes</taxon>
        <taxon>Kickxellales</taxon>
        <taxon>Kickxellaceae</taxon>
        <taxon>Spiromyces</taxon>
    </lineage>
</organism>
<evidence type="ECO:0000313" key="1">
    <source>
        <dbReference type="EMBL" id="KAJ1672047.1"/>
    </source>
</evidence>
<sequence>LPPSSLSSAVPKHLLGGDSYVDSATTTPDSLSRCSSTLHGIDPDSPPLPSSTPMCVVPDEDFHTLSSATRIPNSGTSSHRHYCYTGHTADGALAITDSVVDVCSEKDSADPDLQQQRDLEQKIQCLLMLAIQNAAHQSADRP</sequence>
<dbReference type="Proteomes" id="UP001145114">
    <property type="component" value="Unassembled WGS sequence"/>
</dbReference>
<comment type="caution">
    <text evidence="1">The sequence shown here is derived from an EMBL/GenBank/DDBJ whole genome shotgun (WGS) entry which is preliminary data.</text>
</comment>
<reference evidence="1" key="1">
    <citation type="submission" date="2022-06" db="EMBL/GenBank/DDBJ databases">
        <title>Phylogenomic reconstructions and comparative analyses of Kickxellomycotina fungi.</title>
        <authorList>
            <person name="Reynolds N.K."/>
            <person name="Stajich J.E."/>
            <person name="Barry K."/>
            <person name="Grigoriev I.V."/>
            <person name="Crous P."/>
            <person name="Smith M.E."/>
        </authorList>
    </citation>
    <scope>NUCLEOTIDE SEQUENCE</scope>
    <source>
        <strain evidence="1">RSA 2271</strain>
    </source>
</reference>
<proteinExistence type="predicted"/>
<protein>
    <submittedName>
        <fullName evidence="1">Uncharacterized protein</fullName>
    </submittedName>
</protein>
<name>A0ACC1HAM0_9FUNG</name>
<gene>
    <name evidence="1" type="ORF">EV182_007316</name>
</gene>
<feature type="non-terminal residue" evidence="1">
    <location>
        <position position="1"/>
    </location>
</feature>
<dbReference type="EMBL" id="JAMZIH010008482">
    <property type="protein sequence ID" value="KAJ1672047.1"/>
    <property type="molecule type" value="Genomic_DNA"/>
</dbReference>
<keyword evidence="2" id="KW-1185">Reference proteome</keyword>
<evidence type="ECO:0000313" key="2">
    <source>
        <dbReference type="Proteomes" id="UP001145114"/>
    </source>
</evidence>